<evidence type="ECO:0000256" key="4">
    <source>
        <dbReference type="ARBA" id="ARBA00022475"/>
    </source>
</evidence>
<dbReference type="InterPro" id="IPR037294">
    <property type="entry name" value="ABC_BtuC-like"/>
</dbReference>
<comment type="subcellular location">
    <subcellularLocation>
        <location evidence="1">Cell membrane</location>
        <topology evidence="1">Multi-pass membrane protein</topology>
    </subcellularLocation>
</comment>
<dbReference type="EMBL" id="CP043505">
    <property type="protein sequence ID" value="QEO14660.1"/>
    <property type="molecule type" value="Genomic_DNA"/>
</dbReference>
<feature type="transmembrane region" description="Helical" evidence="9">
    <location>
        <begin position="348"/>
        <end position="368"/>
    </location>
</feature>
<feature type="transmembrane region" description="Helical" evidence="9">
    <location>
        <begin position="312"/>
        <end position="336"/>
    </location>
</feature>
<evidence type="ECO:0000313" key="11">
    <source>
        <dbReference type="Proteomes" id="UP000324678"/>
    </source>
</evidence>
<keyword evidence="6 9" id="KW-1133">Transmembrane helix</keyword>
<evidence type="ECO:0000256" key="6">
    <source>
        <dbReference type="ARBA" id="ARBA00022989"/>
    </source>
</evidence>
<feature type="transmembrane region" description="Helical" evidence="9">
    <location>
        <begin position="374"/>
        <end position="396"/>
    </location>
</feature>
<dbReference type="GO" id="GO:0022857">
    <property type="term" value="F:transmembrane transporter activity"/>
    <property type="evidence" value="ECO:0007669"/>
    <property type="project" value="InterPro"/>
</dbReference>
<feature type="transmembrane region" description="Helical" evidence="9">
    <location>
        <begin position="190"/>
        <end position="210"/>
    </location>
</feature>
<keyword evidence="4" id="KW-1003">Cell membrane</keyword>
<sequence length="400" mass="40473">MAHPIPAHSTPADLADQEFRRDTPVGPARHADTAHVLPDSLKGGGVEAGQGGGAEPRHSGGAVVWRSRGERVSLRWHLRPAIVAGVLIVLLLPLGVGVLTTGSMPLAPADIWAALIGQGEGPAVRVIEGIRMPRLVAGVVVGAALGVSGAVFQAVSRNPLGSPDIIGFVSGSATGAIVAIIVFDAPARIVAASAVVAGLVVALVVGALTLRHGSGAGYRLVLVGIGAGAFLGAVNDLLLTRSQRDEAVGAQQWLVGTLNARGWEEVLPTLVAVVVLLPILVVLRSRLVMLDLGDDAARQIGVPLGSLRVTSIAIAVVLAAFATATAGPISFVALAAPQLVMRVGRSGTLSIVGSAAMGAVLLVASDLVSQHLPLALAAPVGIVTAMLGGVYLLWLLSRGR</sequence>
<accession>A0A5C1YGX6</accession>
<dbReference type="Gene3D" id="1.10.3470.10">
    <property type="entry name" value="ABC transporter involved in vitamin B12 uptake, BtuC"/>
    <property type="match status" value="1"/>
</dbReference>
<feature type="transmembrane region" description="Helical" evidence="9">
    <location>
        <begin position="165"/>
        <end position="183"/>
    </location>
</feature>
<evidence type="ECO:0000256" key="5">
    <source>
        <dbReference type="ARBA" id="ARBA00022692"/>
    </source>
</evidence>
<feature type="compositionally biased region" description="Gly residues" evidence="8">
    <location>
        <begin position="42"/>
        <end position="54"/>
    </location>
</feature>
<dbReference type="KEGG" id="ail:FLP10_09735"/>
<dbReference type="SUPFAM" id="SSF81345">
    <property type="entry name" value="ABC transporter involved in vitamin B12 uptake, BtuC"/>
    <property type="match status" value="1"/>
</dbReference>
<dbReference type="GO" id="GO:0005886">
    <property type="term" value="C:plasma membrane"/>
    <property type="evidence" value="ECO:0007669"/>
    <property type="project" value="UniProtKB-SubCell"/>
</dbReference>
<keyword evidence="7 9" id="KW-0472">Membrane</keyword>
<evidence type="ECO:0000256" key="7">
    <source>
        <dbReference type="ARBA" id="ARBA00023136"/>
    </source>
</evidence>
<evidence type="ECO:0000256" key="8">
    <source>
        <dbReference type="SAM" id="MobiDB-lite"/>
    </source>
</evidence>
<evidence type="ECO:0000256" key="1">
    <source>
        <dbReference type="ARBA" id="ARBA00004651"/>
    </source>
</evidence>
<feature type="transmembrane region" description="Helical" evidence="9">
    <location>
        <begin position="81"/>
        <end position="99"/>
    </location>
</feature>
<dbReference type="PANTHER" id="PTHR30472">
    <property type="entry name" value="FERRIC ENTEROBACTIN TRANSPORT SYSTEM PERMEASE PROTEIN"/>
    <property type="match status" value="1"/>
</dbReference>
<dbReference type="PANTHER" id="PTHR30472:SF24">
    <property type="entry name" value="FERRIC ENTEROBACTIN TRANSPORT SYSTEM PERMEASE PROTEIN FEPG"/>
    <property type="match status" value="1"/>
</dbReference>
<keyword evidence="3" id="KW-0813">Transport</keyword>
<feature type="transmembrane region" description="Helical" evidence="9">
    <location>
        <begin position="216"/>
        <end position="234"/>
    </location>
</feature>
<dbReference type="GO" id="GO:0033214">
    <property type="term" value="P:siderophore-iron import into cell"/>
    <property type="evidence" value="ECO:0007669"/>
    <property type="project" value="TreeGrafter"/>
</dbReference>
<evidence type="ECO:0000256" key="2">
    <source>
        <dbReference type="ARBA" id="ARBA00007935"/>
    </source>
</evidence>
<dbReference type="InterPro" id="IPR000522">
    <property type="entry name" value="ABC_transptr_permease_BtuC"/>
</dbReference>
<proteinExistence type="inferred from homology"/>
<dbReference type="OrthoDB" id="4455417at2"/>
<feature type="transmembrane region" description="Helical" evidence="9">
    <location>
        <begin position="135"/>
        <end position="153"/>
    </location>
</feature>
<protein>
    <submittedName>
        <fullName evidence="10">Iron chelate uptake ABC transporter family permease subunit</fullName>
    </submittedName>
</protein>
<dbReference type="AlphaFoldDB" id="A0A5C1YGX6"/>
<feature type="compositionally biased region" description="Basic and acidic residues" evidence="8">
    <location>
        <begin position="23"/>
        <end position="33"/>
    </location>
</feature>
<name>A0A5C1YGX6_9MICO</name>
<evidence type="ECO:0000256" key="9">
    <source>
        <dbReference type="SAM" id="Phobius"/>
    </source>
</evidence>
<evidence type="ECO:0000313" key="10">
    <source>
        <dbReference type="EMBL" id="QEO14660.1"/>
    </source>
</evidence>
<evidence type="ECO:0000256" key="3">
    <source>
        <dbReference type="ARBA" id="ARBA00022448"/>
    </source>
</evidence>
<organism evidence="10 11">
    <name type="scientific">Agromyces intestinalis</name>
    <dbReference type="NCBI Taxonomy" id="2592652"/>
    <lineage>
        <taxon>Bacteria</taxon>
        <taxon>Bacillati</taxon>
        <taxon>Actinomycetota</taxon>
        <taxon>Actinomycetes</taxon>
        <taxon>Micrococcales</taxon>
        <taxon>Microbacteriaceae</taxon>
        <taxon>Agromyces</taxon>
    </lineage>
</organism>
<dbReference type="Proteomes" id="UP000324678">
    <property type="component" value="Chromosome"/>
</dbReference>
<dbReference type="CDD" id="cd06550">
    <property type="entry name" value="TM_ABC_iron-siderophores_like"/>
    <property type="match status" value="1"/>
</dbReference>
<gene>
    <name evidence="10" type="ORF">FLP10_09735</name>
</gene>
<feature type="transmembrane region" description="Helical" evidence="9">
    <location>
        <begin position="266"/>
        <end position="283"/>
    </location>
</feature>
<reference evidence="10 11" key="1">
    <citation type="submission" date="2019-09" db="EMBL/GenBank/DDBJ databases">
        <title>Genome sequencing of strain KACC 19306.</title>
        <authorList>
            <person name="Heo J."/>
            <person name="Kim S.-J."/>
            <person name="Kim J.-S."/>
            <person name="Hong S.-B."/>
            <person name="Kwon S.-W."/>
        </authorList>
    </citation>
    <scope>NUCLEOTIDE SEQUENCE [LARGE SCALE GENOMIC DNA]</scope>
    <source>
        <strain evidence="10 11">KACC 19306</strain>
    </source>
</reference>
<comment type="similarity">
    <text evidence="2">Belongs to the binding-protein-dependent transport system permease family. FecCD subfamily.</text>
</comment>
<dbReference type="Pfam" id="PF01032">
    <property type="entry name" value="FecCD"/>
    <property type="match status" value="1"/>
</dbReference>
<feature type="region of interest" description="Disordered" evidence="8">
    <location>
        <begin position="23"/>
        <end position="61"/>
    </location>
</feature>
<keyword evidence="11" id="KW-1185">Reference proteome</keyword>
<keyword evidence="5 9" id="KW-0812">Transmembrane</keyword>